<dbReference type="Gene3D" id="1.10.860.10">
    <property type="entry name" value="DNAb Helicase, Chain A"/>
    <property type="match status" value="1"/>
</dbReference>
<keyword evidence="7" id="KW-0067">ATP-binding</keyword>
<dbReference type="CDD" id="cd00984">
    <property type="entry name" value="DnaB_C"/>
    <property type="match status" value="1"/>
</dbReference>
<feature type="domain" description="SF4 helicase" evidence="13">
    <location>
        <begin position="171"/>
        <end position="437"/>
    </location>
</feature>
<evidence type="ECO:0000256" key="4">
    <source>
        <dbReference type="ARBA" id="ARBA00022741"/>
    </source>
</evidence>
<proteinExistence type="inferred from homology"/>
<dbReference type="InterPro" id="IPR027417">
    <property type="entry name" value="P-loop_NTPase"/>
</dbReference>
<dbReference type="PANTHER" id="PTHR30153">
    <property type="entry name" value="REPLICATIVE DNA HELICASE DNAB"/>
    <property type="match status" value="1"/>
</dbReference>
<dbReference type="GO" id="GO:0006269">
    <property type="term" value="P:DNA replication, synthesis of primer"/>
    <property type="evidence" value="ECO:0007669"/>
    <property type="project" value="UniProtKB-KW"/>
</dbReference>
<evidence type="ECO:0000256" key="11">
    <source>
        <dbReference type="ARBA" id="ARBA00048954"/>
    </source>
</evidence>
<keyword evidence="9" id="KW-0413">Isomerase</keyword>
<keyword evidence="8" id="KW-0238">DNA-binding</keyword>
<dbReference type="GO" id="GO:0043139">
    <property type="term" value="F:5'-3' DNA helicase activity"/>
    <property type="evidence" value="ECO:0007669"/>
    <property type="project" value="UniProtKB-EC"/>
</dbReference>
<dbReference type="GO" id="GO:0016787">
    <property type="term" value="F:hydrolase activity"/>
    <property type="evidence" value="ECO:0007669"/>
    <property type="project" value="UniProtKB-KW"/>
</dbReference>
<organism evidence="14">
    <name type="scientific">Myoviridae sp. ctVKV3</name>
    <dbReference type="NCBI Taxonomy" id="2827688"/>
    <lineage>
        <taxon>Viruses</taxon>
        <taxon>Duplodnaviria</taxon>
        <taxon>Heunggongvirae</taxon>
        <taxon>Uroviricota</taxon>
        <taxon>Caudoviricetes</taxon>
    </lineage>
</organism>
<evidence type="ECO:0000256" key="1">
    <source>
        <dbReference type="ARBA" id="ARBA00008428"/>
    </source>
</evidence>
<dbReference type="PROSITE" id="PS51199">
    <property type="entry name" value="SF4_HELICASE"/>
    <property type="match status" value="1"/>
</dbReference>
<comment type="catalytic activity">
    <reaction evidence="11">
        <text>ATP + H2O = ADP + phosphate + H(+)</text>
        <dbReference type="Rhea" id="RHEA:13065"/>
        <dbReference type="ChEBI" id="CHEBI:15377"/>
        <dbReference type="ChEBI" id="CHEBI:15378"/>
        <dbReference type="ChEBI" id="CHEBI:30616"/>
        <dbReference type="ChEBI" id="CHEBI:43474"/>
        <dbReference type="ChEBI" id="CHEBI:456216"/>
        <dbReference type="EC" id="5.6.2.3"/>
    </reaction>
</comment>
<keyword evidence="2" id="KW-0639">Primosome</keyword>
<dbReference type="InterPro" id="IPR003593">
    <property type="entry name" value="AAA+_ATPase"/>
</dbReference>
<keyword evidence="4" id="KW-0547">Nucleotide-binding</keyword>
<evidence type="ECO:0000256" key="7">
    <source>
        <dbReference type="ARBA" id="ARBA00022840"/>
    </source>
</evidence>
<dbReference type="InterPro" id="IPR007693">
    <property type="entry name" value="DNA_helicase_DnaB-like_N"/>
</dbReference>
<dbReference type="EC" id="5.6.2.3" evidence="10"/>
<evidence type="ECO:0000256" key="12">
    <source>
        <dbReference type="SAM" id="MobiDB-lite"/>
    </source>
</evidence>
<dbReference type="GO" id="GO:0005524">
    <property type="term" value="F:ATP binding"/>
    <property type="evidence" value="ECO:0007669"/>
    <property type="project" value="UniProtKB-KW"/>
</dbReference>
<accession>A0A8S5SBJ1</accession>
<keyword evidence="6 14" id="KW-0347">Helicase</keyword>
<sequence length="460" mass="51153">MINTTDNTTYNLEYGLISSMLATGLTAQAREVISWLEPEMFATYNLGALYANIRKQARKHDLIDFLLLSQDYGENLATLAEMANKATYGGNLLGYAKKIHSSWVNRSAQQTMLKLAGEMSQARNESQVNELTQKALNQIQKLLVSKTEIKPVAIGELMDSYIDVLEKRSQSDFKERLLYTGIEAVDNILGGINSTDIVVVAGRPGTGKTEFSLTLTRNIAKNNGSVLFFSLEMGNFQLIDRLLSATGGVGVKKLRNPQELDDLDYNRLTNAITDIREQKVYFVDRGGLSADEICAITERHLSEVGSLSAIVIDYLGLMDHKQANNINLTQAIANSMSKLKTFSKNFNIPIILLCQLNREVDSRAVKRPANSDLRDSGSIEQDASQIIMLYREGAYKANTDNPYSEAIITKNRFGELGTAYMRFEKGHFVDCDQAKAYQDLNEKPQQAPKSYAKSYGKGAN</sequence>
<evidence type="ECO:0000256" key="3">
    <source>
        <dbReference type="ARBA" id="ARBA00022705"/>
    </source>
</evidence>
<comment type="similarity">
    <text evidence="1">Belongs to the helicase family. DnaB subfamily.</text>
</comment>
<reference evidence="14" key="1">
    <citation type="journal article" date="2021" name="Proc. Natl. Acad. Sci. U.S.A.">
        <title>A Catalog of Tens of Thousands of Viruses from Human Metagenomes Reveals Hidden Associations with Chronic Diseases.</title>
        <authorList>
            <person name="Tisza M.J."/>
            <person name="Buck C.B."/>
        </authorList>
    </citation>
    <scope>NUCLEOTIDE SEQUENCE</scope>
    <source>
        <strain evidence="14">CtVKV3</strain>
    </source>
</reference>
<evidence type="ECO:0000256" key="10">
    <source>
        <dbReference type="ARBA" id="ARBA00044969"/>
    </source>
</evidence>
<protein>
    <recommendedName>
        <fullName evidence="10">DNA 5'-3' helicase</fullName>
        <ecNumber evidence="10">5.6.2.3</ecNumber>
    </recommendedName>
</protein>
<dbReference type="GO" id="GO:0003677">
    <property type="term" value="F:DNA binding"/>
    <property type="evidence" value="ECO:0007669"/>
    <property type="project" value="UniProtKB-KW"/>
</dbReference>
<dbReference type="Pfam" id="PF00772">
    <property type="entry name" value="DnaB"/>
    <property type="match status" value="1"/>
</dbReference>
<dbReference type="InterPro" id="IPR016136">
    <property type="entry name" value="DNA_helicase_N/primase_C"/>
</dbReference>
<dbReference type="SMART" id="SM00382">
    <property type="entry name" value="AAA"/>
    <property type="match status" value="1"/>
</dbReference>
<evidence type="ECO:0000256" key="9">
    <source>
        <dbReference type="ARBA" id="ARBA00023235"/>
    </source>
</evidence>
<dbReference type="InterPro" id="IPR007694">
    <property type="entry name" value="DNA_helicase_DnaB-like_C"/>
</dbReference>
<dbReference type="SUPFAM" id="SSF48024">
    <property type="entry name" value="N-terminal domain of DnaB helicase"/>
    <property type="match status" value="1"/>
</dbReference>
<dbReference type="Gene3D" id="3.40.50.300">
    <property type="entry name" value="P-loop containing nucleotide triphosphate hydrolases"/>
    <property type="match status" value="1"/>
</dbReference>
<keyword evidence="5" id="KW-0378">Hydrolase</keyword>
<evidence type="ECO:0000256" key="2">
    <source>
        <dbReference type="ARBA" id="ARBA00022515"/>
    </source>
</evidence>
<evidence type="ECO:0000256" key="6">
    <source>
        <dbReference type="ARBA" id="ARBA00022806"/>
    </source>
</evidence>
<dbReference type="EMBL" id="BK032563">
    <property type="protein sequence ID" value="DAF48082.1"/>
    <property type="molecule type" value="Genomic_DNA"/>
</dbReference>
<evidence type="ECO:0000256" key="8">
    <source>
        <dbReference type="ARBA" id="ARBA00023125"/>
    </source>
</evidence>
<dbReference type="Pfam" id="PF03796">
    <property type="entry name" value="DnaB_C"/>
    <property type="match status" value="1"/>
</dbReference>
<evidence type="ECO:0000259" key="13">
    <source>
        <dbReference type="PROSITE" id="PS51199"/>
    </source>
</evidence>
<name>A0A8S5SBJ1_9CAUD</name>
<keyword evidence="3" id="KW-0235">DNA replication</keyword>
<dbReference type="PANTHER" id="PTHR30153:SF2">
    <property type="entry name" value="REPLICATIVE DNA HELICASE"/>
    <property type="match status" value="1"/>
</dbReference>
<feature type="region of interest" description="Disordered" evidence="12">
    <location>
        <begin position="439"/>
        <end position="460"/>
    </location>
</feature>
<dbReference type="SUPFAM" id="SSF52540">
    <property type="entry name" value="P-loop containing nucleoside triphosphate hydrolases"/>
    <property type="match status" value="1"/>
</dbReference>
<dbReference type="InterPro" id="IPR036185">
    <property type="entry name" value="DNA_heli_DnaB-like_N_sf"/>
</dbReference>
<evidence type="ECO:0000256" key="5">
    <source>
        <dbReference type="ARBA" id="ARBA00022801"/>
    </source>
</evidence>
<evidence type="ECO:0000313" key="14">
    <source>
        <dbReference type="EMBL" id="DAF48082.1"/>
    </source>
</evidence>